<organism evidence="2 3">
    <name type="scientific">Nocardioides aquiterrae</name>
    <dbReference type="NCBI Taxonomy" id="203799"/>
    <lineage>
        <taxon>Bacteria</taxon>
        <taxon>Bacillati</taxon>
        <taxon>Actinomycetota</taxon>
        <taxon>Actinomycetes</taxon>
        <taxon>Propionibacteriales</taxon>
        <taxon>Nocardioidaceae</taxon>
        <taxon>Nocardioides</taxon>
    </lineage>
</organism>
<name>A0ABN1UHD6_9ACTN</name>
<evidence type="ECO:0000313" key="2">
    <source>
        <dbReference type="EMBL" id="GAA1146940.1"/>
    </source>
</evidence>
<feature type="signal peptide" evidence="1">
    <location>
        <begin position="1"/>
        <end position="23"/>
    </location>
</feature>
<evidence type="ECO:0000256" key="1">
    <source>
        <dbReference type="SAM" id="SignalP"/>
    </source>
</evidence>
<protein>
    <recommendedName>
        <fullName evidence="4">Peptidase MA-like domain-containing protein</fullName>
    </recommendedName>
</protein>
<reference evidence="2 3" key="1">
    <citation type="journal article" date="2019" name="Int. J. Syst. Evol. Microbiol.">
        <title>The Global Catalogue of Microorganisms (GCM) 10K type strain sequencing project: providing services to taxonomists for standard genome sequencing and annotation.</title>
        <authorList>
            <consortium name="The Broad Institute Genomics Platform"/>
            <consortium name="The Broad Institute Genome Sequencing Center for Infectious Disease"/>
            <person name="Wu L."/>
            <person name="Ma J."/>
        </authorList>
    </citation>
    <scope>NUCLEOTIDE SEQUENCE [LARGE SCALE GENOMIC DNA]</scope>
    <source>
        <strain evidence="2 3">JCM 11813</strain>
    </source>
</reference>
<gene>
    <name evidence="2" type="ORF">GCM10009606_27270</name>
</gene>
<comment type="caution">
    <text evidence="2">The sequence shown here is derived from an EMBL/GenBank/DDBJ whole genome shotgun (WGS) entry which is preliminary data.</text>
</comment>
<proteinExistence type="predicted"/>
<dbReference type="Proteomes" id="UP001499979">
    <property type="component" value="Unassembled WGS sequence"/>
</dbReference>
<evidence type="ECO:0000313" key="3">
    <source>
        <dbReference type="Proteomes" id="UP001499979"/>
    </source>
</evidence>
<keyword evidence="1" id="KW-0732">Signal</keyword>
<keyword evidence="3" id="KW-1185">Reference proteome</keyword>
<evidence type="ECO:0008006" key="4">
    <source>
        <dbReference type="Google" id="ProtNLM"/>
    </source>
</evidence>
<dbReference type="EMBL" id="BAAAJE010000014">
    <property type="protein sequence ID" value="GAA1146940.1"/>
    <property type="molecule type" value="Genomic_DNA"/>
</dbReference>
<accession>A0ABN1UHD6</accession>
<feature type="chain" id="PRO_5045626148" description="Peptidase MA-like domain-containing protein" evidence="1">
    <location>
        <begin position="24"/>
        <end position="395"/>
    </location>
</feature>
<sequence>MSSRPRSLLALAALLAASLVGCADDPPHDAGPPPHDVVKAITRALDSRARVVRRADAAAFGRLVAGGRDFRAHERTWFDNVTQLPVATLRYRLDPGSLVRDGDSYTVTADEVLQLDGYDDAPVTSPVEFGLRPAARHPGRFLVTAVTPAEPQPWDLGPVRVEQGNGVLGVFDAGSLDDAPALLASVESAIVTVSAQVPYDWSRSVVLYALSDPAFLDGLRDVPGDDPEALDAVAFPVGGSTRFALNPRMLDHPGRELDRLVRHELTHVAVGTRDDDVPVWLSEGLAEYVSVRPLPPQDRRIPEAAVAAAEDGAADLPDDASFNDQDSEAHYGLAWWAVEYVADAYGEDAPWLMLDAMDQPGADPDTVLRDQFGTSTRQLAEHADQLILQLYEPAG</sequence>
<dbReference type="RefSeq" id="WP_343908124.1">
    <property type="nucleotide sequence ID" value="NZ_BAAAJE010000014.1"/>
</dbReference>
<dbReference type="PROSITE" id="PS51257">
    <property type="entry name" value="PROKAR_LIPOPROTEIN"/>
    <property type="match status" value="1"/>
</dbReference>